<proteinExistence type="predicted"/>
<gene>
    <name evidence="1" type="ORF">GCM10022271_25760</name>
</gene>
<dbReference type="Proteomes" id="UP001501456">
    <property type="component" value="Unassembled WGS sequence"/>
</dbReference>
<evidence type="ECO:0000313" key="2">
    <source>
        <dbReference type="Proteomes" id="UP001501456"/>
    </source>
</evidence>
<evidence type="ECO:0008006" key="3">
    <source>
        <dbReference type="Google" id="ProtNLM"/>
    </source>
</evidence>
<organism evidence="1 2">
    <name type="scientific">Corallibacter vietnamensis</name>
    <dbReference type="NCBI Taxonomy" id="904130"/>
    <lineage>
        <taxon>Bacteria</taxon>
        <taxon>Pseudomonadati</taxon>
        <taxon>Bacteroidota</taxon>
        <taxon>Flavobacteriia</taxon>
        <taxon>Flavobacteriales</taxon>
        <taxon>Flavobacteriaceae</taxon>
        <taxon>Corallibacter</taxon>
    </lineage>
</organism>
<evidence type="ECO:0000313" key="1">
    <source>
        <dbReference type="EMBL" id="GAA3792242.1"/>
    </source>
</evidence>
<reference evidence="2" key="1">
    <citation type="journal article" date="2019" name="Int. J. Syst. Evol. Microbiol.">
        <title>The Global Catalogue of Microorganisms (GCM) 10K type strain sequencing project: providing services to taxonomists for standard genome sequencing and annotation.</title>
        <authorList>
            <consortium name="The Broad Institute Genomics Platform"/>
            <consortium name="The Broad Institute Genome Sequencing Center for Infectious Disease"/>
            <person name="Wu L."/>
            <person name="Ma J."/>
        </authorList>
    </citation>
    <scope>NUCLEOTIDE SEQUENCE [LARGE SCALE GENOMIC DNA]</scope>
    <source>
        <strain evidence="2">JCM 17525</strain>
    </source>
</reference>
<sequence>MKFKKNYFFLVVVLFISTYGYSQVGIGTTSPDESALLDVSSTTQGLLAPRMSTAQRLAITDPAKGLLVFDNNESVFYFYDGTSWLPVKGAEKRDNYKLVKSVADLADELAVGGGSKYILNSDYMYEINGTILFDFPIDLNGAYIEGHDTGEDILVNNSGTALFSGTKGGRLKDVLINGNNQQVFDITGGPSENIIGYSVVITGASSLGVLSNLNVVFFSVLQVVNTSDGLDISDIKSFFVQNVFWTEANEGTFLDVSGEFDNFQMANGRVVTDINEIGIDVSLNPTINISGSLSEISFAGDGERIKGYTANTYSGYNFSTDWDVNCSGVPLEKDSNATGDINLNYPIGFGATTTFTGTGTASRLKLLGDTTSNNLFRFSRSGNNRIVYEGSKSRYFNISTSLSFRGSNNNAIFVFYLAKNGSVVEETRVYREIGSNNDIGAVAVIGTIELAPTDYIEVWAERYSGNGNLLTVSLNLIAK</sequence>
<protein>
    <recommendedName>
        <fullName evidence="3">Cell wall anchor protein</fullName>
    </recommendedName>
</protein>
<name>A0ABP7HJV4_9FLAO</name>
<comment type="caution">
    <text evidence="1">The sequence shown here is derived from an EMBL/GenBank/DDBJ whole genome shotgun (WGS) entry which is preliminary data.</text>
</comment>
<keyword evidence="2" id="KW-1185">Reference proteome</keyword>
<dbReference type="RefSeq" id="WP_344731027.1">
    <property type="nucleotide sequence ID" value="NZ_BAABBI010000007.1"/>
</dbReference>
<dbReference type="EMBL" id="BAABBI010000007">
    <property type="protein sequence ID" value="GAA3792242.1"/>
    <property type="molecule type" value="Genomic_DNA"/>
</dbReference>
<accession>A0ABP7HJV4</accession>